<dbReference type="Proteomes" id="UP000801428">
    <property type="component" value="Unassembled WGS sequence"/>
</dbReference>
<accession>A0A9P4T2V1</accession>
<proteinExistence type="predicted"/>
<evidence type="ECO:0000313" key="2">
    <source>
        <dbReference type="EMBL" id="KAF2993229.1"/>
    </source>
</evidence>
<gene>
    <name evidence="2" type="ORF">E8E13_001458</name>
</gene>
<dbReference type="EMBL" id="SWKU01000057">
    <property type="protein sequence ID" value="KAF2993229.1"/>
    <property type="molecule type" value="Genomic_DNA"/>
</dbReference>
<feature type="region of interest" description="Disordered" evidence="1">
    <location>
        <begin position="85"/>
        <end position="158"/>
    </location>
</feature>
<name>A0A9P4T2V1_CURKU</name>
<feature type="region of interest" description="Disordered" evidence="1">
    <location>
        <begin position="1"/>
        <end position="56"/>
    </location>
</feature>
<comment type="caution">
    <text evidence="2">The sequence shown here is derived from an EMBL/GenBank/DDBJ whole genome shotgun (WGS) entry which is preliminary data.</text>
</comment>
<keyword evidence="3" id="KW-1185">Reference proteome</keyword>
<reference evidence="2" key="1">
    <citation type="submission" date="2019-04" db="EMBL/GenBank/DDBJ databases">
        <title>Sequencing of skin fungus with MAO and IRED activity.</title>
        <authorList>
            <person name="Marsaioli A.J."/>
            <person name="Bonatto J.M.C."/>
            <person name="Reis Junior O."/>
        </authorList>
    </citation>
    <scope>NUCLEOTIDE SEQUENCE</scope>
    <source>
        <strain evidence="2">30M1</strain>
    </source>
</reference>
<evidence type="ECO:0000313" key="3">
    <source>
        <dbReference type="Proteomes" id="UP000801428"/>
    </source>
</evidence>
<dbReference type="AlphaFoldDB" id="A0A9P4T2V1"/>
<sequence length="257" mass="26866">MADIPHAAVASQSTTSFNVTNTTHPHSTWNESSTQYQATQIHSPAGPQYDDLPPSYDFALSNARSSGISGTANRIEAHLAGADEGHVSTEPVAGSQSTTIGQTGDLISSSSSPTLRDASSIAEPSHSTPTDQSDAHSRDNQGPRGRECRGHRSRSSQDLAAFGQNVGKWGSQFGRKMSAIGKQFGQRTEQWASAYSAGGGGYNPPPRPMRVAAGSGTVEPSGPPQYDHPPSYEAPAAEVEQNIGLDRSPSPVSHSAG</sequence>
<feature type="region of interest" description="Disordered" evidence="1">
    <location>
        <begin position="195"/>
        <end position="257"/>
    </location>
</feature>
<feature type="compositionally biased region" description="Polar residues" evidence="1">
    <location>
        <begin position="94"/>
        <end position="114"/>
    </location>
</feature>
<feature type="compositionally biased region" description="Basic and acidic residues" evidence="1">
    <location>
        <begin position="133"/>
        <end position="150"/>
    </location>
</feature>
<evidence type="ECO:0000256" key="1">
    <source>
        <dbReference type="SAM" id="MobiDB-lite"/>
    </source>
</evidence>
<organism evidence="2 3">
    <name type="scientific">Curvularia kusanoi</name>
    <name type="common">Cochliobolus kusanoi</name>
    <dbReference type="NCBI Taxonomy" id="90978"/>
    <lineage>
        <taxon>Eukaryota</taxon>
        <taxon>Fungi</taxon>
        <taxon>Dikarya</taxon>
        <taxon>Ascomycota</taxon>
        <taxon>Pezizomycotina</taxon>
        <taxon>Dothideomycetes</taxon>
        <taxon>Pleosporomycetidae</taxon>
        <taxon>Pleosporales</taxon>
        <taxon>Pleosporineae</taxon>
        <taxon>Pleosporaceae</taxon>
        <taxon>Curvularia</taxon>
    </lineage>
</organism>
<feature type="compositionally biased region" description="Polar residues" evidence="1">
    <location>
        <begin position="10"/>
        <end position="42"/>
    </location>
</feature>
<protein>
    <submittedName>
        <fullName evidence="2">Uncharacterized protein</fullName>
    </submittedName>
</protein>
<dbReference type="OrthoDB" id="3068835at2759"/>